<dbReference type="GO" id="GO:0008233">
    <property type="term" value="F:peptidase activity"/>
    <property type="evidence" value="ECO:0007669"/>
    <property type="project" value="UniProtKB-KW"/>
</dbReference>
<comment type="caution">
    <text evidence="2">The sequence shown here is derived from an EMBL/GenBank/DDBJ whole genome shotgun (WGS) entry which is preliminary data.</text>
</comment>
<feature type="domain" description="Lon proteolytic" evidence="1">
    <location>
        <begin position="159"/>
        <end position="252"/>
    </location>
</feature>
<organism evidence="2 3">
    <name type="scientific">Streptomyces gamaensis</name>
    <dbReference type="NCBI Taxonomy" id="1763542"/>
    <lineage>
        <taxon>Bacteria</taxon>
        <taxon>Bacillati</taxon>
        <taxon>Actinomycetota</taxon>
        <taxon>Actinomycetes</taxon>
        <taxon>Kitasatosporales</taxon>
        <taxon>Streptomycetaceae</taxon>
        <taxon>Streptomyces</taxon>
    </lineage>
</organism>
<evidence type="ECO:0000259" key="1">
    <source>
        <dbReference type="Pfam" id="PF05362"/>
    </source>
</evidence>
<keyword evidence="3" id="KW-1185">Reference proteome</keyword>
<keyword evidence="2" id="KW-0645">Protease</keyword>
<protein>
    <submittedName>
        <fullName evidence="2">S16 family serine protease</fullName>
        <ecNumber evidence="2">3.4.21.-</ecNumber>
    </submittedName>
</protein>
<sequence length="271" mass="27930">MPAPTRTLFRSARARTLAICAAPVVALLAVAALAPLPFTIAQPGGTVNVLGADSGKQVISLKGVPGRTTDGQLRMTTIVVTGPQVDVRLRDVVSAWFRTDRAVMPRSAVYPAGSAKENEQHNAEEMKKSQTAAEQAALNYLHRSPDQVKVDLNLADVGGPSAGLLFTLGIIDKIDGDGRGGDLTGGKTIAGTGTIAPNGDVGEVGGVPLKTQAAKRDGASVFLLPRKECAAAKQDSPKGLRLVPVDKLNDAVDALKALAAGQDDKVPSCAA</sequence>
<dbReference type="InterPro" id="IPR008269">
    <property type="entry name" value="Lon_proteolytic"/>
</dbReference>
<dbReference type="EC" id="3.4.21.-" evidence="2"/>
<dbReference type="InterPro" id="IPR020568">
    <property type="entry name" value="Ribosomal_Su5_D2-typ_SF"/>
</dbReference>
<dbReference type="Pfam" id="PF05362">
    <property type="entry name" value="Lon_C"/>
    <property type="match status" value="1"/>
</dbReference>
<keyword evidence="2" id="KW-0378">Hydrolase</keyword>
<gene>
    <name evidence="2" type="ORF">ACFP1Z_21660</name>
</gene>
<dbReference type="SUPFAM" id="SSF54211">
    <property type="entry name" value="Ribosomal protein S5 domain 2-like"/>
    <property type="match status" value="1"/>
</dbReference>
<proteinExistence type="predicted"/>
<dbReference type="Proteomes" id="UP001596083">
    <property type="component" value="Unassembled WGS sequence"/>
</dbReference>
<dbReference type="GO" id="GO:0006508">
    <property type="term" value="P:proteolysis"/>
    <property type="evidence" value="ECO:0007669"/>
    <property type="project" value="UniProtKB-KW"/>
</dbReference>
<accession>A0ABW0Z5J5</accession>
<dbReference type="EMBL" id="JBHSPB010000013">
    <property type="protein sequence ID" value="MFC5722779.1"/>
    <property type="molecule type" value="Genomic_DNA"/>
</dbReference>
<name>A0ABW0Z5J5_9ACTN</name>
<dbReference type="InterPro" id="IPR014721">
    <property type="entry name" value="Ribsml_uS5_D2-typ_fold_subgr"/>
</dbReference>
<dbReference type="Gene3D" id="3.30.230.10">
    <property type="match status" value="1"/>
</dbReference>
<evidence type="ECO:0000313" key="2">
    <source>
        <dbReference type="EMBL" id="MFC5722779.1"/>
    </source>
</evidence>
<dbReference type="RefSeq" id="WP_390318478.1">
    <property type="nucleotide sequence ID" value="NZ_JBHSPB010000013.1"/>
</dbReference>
<reference evidence="3" key="1">
    <citation type="journal article" date="2019" name="Int. J. Syst. Evol. Microbiol.">
        <title>The Global Catalogue of Microorganisms (GCM) 10K type strain sequencing project: providing services to taxonomists for standard genome sequencing and annotation.</title>
        <authorList>
            <consortium name="The Broad Institute Genomics Platform"/>
            <consortium name="The Broad Institute Genome Sequencing Center for Infectious Disease"/>
            <person name="Wu L."/>
            <person name="Ma J."/>
        </authorList>
    </citation>
    <scope>NUCLEOTIDE SEQUENCE [LARGE SCALE GENOMIC DNA]</scope>
    <source>
        <strain evidence="3">CGMCC 4.7304</strain>
    </source>
</reference>
<evidence type="ECO:0000313" key="3">
    <source>
        <dbReference type="Proteomes" id="UP001596083"/>
    </source>
</evidence>